<dbReference type="EMBL" id="VSSQ01037227">
    <property type="protein sequence ID" value="MPM89861.1"/>
    <property type="molecule type" value="Genomic_DNA"/>
</dbReference>
<feature type="compositionally biased region" description="Basic and acidic residues" evidence="1">
    <location>
        <begin position="1"/>
        <end position="10"/>
    </location>
</feature>
<feature type="region of interest" description="Disordered" evidence="1">
    <location>
        <begin position="1"/>
        <end position="36"/>
    </location>
</feature>
<comment type="caution">
    <text evidence="2">The sequence shown here is derived from an EMBL/GenBank/DDBJ whole genome shotgun (WGS) entry which is preliminary data.</text>
</comment>
<sequence length="144" mass="15774">MKYVRERSALDKTCPSQPRINTNGKSKAEPNPLPLTEQLTDQVGWGESNEKASHKACNTLNASPLRQQCRGVCFSPRKLGFHEDLLGRLSFTSDRVQVGICGNALDPQGDGNLMRLPAYAAPFARQNSACQINTETTLLCPISN</sequence>
<proteinExistence type="predicted"/>
<organism evidence="2">
    <name type="scientific">bioreactor metagenome</name>
    <dbReference type="NCBI Taxonomy" id="1076179"/>
    <lineage>
        <taxon>unclassified sequences</taxon>
        <taxon>metagenomes</taxon>
        <taxon>ecological metagenomes</taxon>
    </lineage>
</organism>
<dbReference type="AlphaFoldDB" id="A0A645DKT1"/>
<evidence type="ECO:0000313" key="2">
    <source>
        <dbReference type="EMBL" id="MPM89861.1"/>
    </source>
</evidence>
<gene>
    <name evidence="2" type="ORF">SDC9_136976</name>
</gene>
<feature type="compositionally biased region" description="Polar residues" evidence="1">
    <location>
        <begin position="14"/>
        <end position="25"/>
    </location>
</feature>
<name>A0A645DKT1_9ZZZZ</name>
<reference evidence="2" key="1">
    <citation type="submission" date="2019-08" db="EMBL/GenBank/DDBJ databases">
        <authorList>
            <person name="Kucharzyk K."/>
            <person name="Murdoch R.W."/>
            <person name="Higgins S."/>
            <person name="Loffler F."/>
        </authorList>
    </citation>
    <scope>NUCLEOTIDE SEQUENCE</scope>
</reference>
<protein>
    <submittedName>
        <fullName evidence="2">Uncharacterized protein</fullName>
    </submittedName>
</protein>
<accession>A0A645DKT1</accession>
<evidence type="ECO:0000256" key="1">
    <source>
        <dbReference type="SAM" id="MobiDB-lite"/>
    </source>
</evidence>